<dbReference type="EMBL" id="JAAIUW010000004">
    <property type="protein sequence ID" value="KAF7834144.1"/>
    <property type="molecule type" value="Genomic_DNA"/>
</dbReference>
<dbReference type="SMART" id="SM00835">
    <property type="entry name" value="Cupin_1"/>
    <property type="match status" value="1"/>
</dbReference>
<keyword evidence="3 12" id="KW-0052">Apoplast</keyword>
<dbReference type="PROSITE" id="PS00725">
    <property type="entry name" value="GERMIN"/>
    <property type="match status" value="1"/>
</dbReference>
<dbReference type="PRINTS" id="PR00325">
    <property type="entry name" value="GERMIN"/>
</dbReference>
<feature type="domain" description="Cupin type-1" evidence="14">
    <location>
        <begin position="82"/>
        <end position="203"/>
    </location>
</feature>
<protein>
    <recommendedName>
        <fullName evidence="12">Germin-like protein</fullName>
    </recommendedName>
</protein>
<evidence type="ECO:0000256" key="5">
    <source>
        <dbReference type="ARBA" id="ARBA00022723"/>
    </source>
</evidence>
<keyword evidence="16" id="KW-1185">Reference proteome</keyword>
<evidence type="ECO:0000256" key="1">
    <source>
        <dbReference type="ARBA" id="ARBA00004271"/>
    </source>
</evidence>
<dbReference type="InterPro" id="IPR019780">
    <property type="entry name" value="Germin_Mn-BS"/>
</dbReference>
<dbReference type="SUPFAM" id="SSF51182">
    <property type="entry name" value="RmlC-like cupins"/>
    <property type="match status" value="1"/>
</dbReference>
<feature type="binding site" evidence="10">
    <location>
        <position position="121"/>
    </location>
    <ligand>
        <name>Mn(2+)</name>
        <dbReference type="ChEBI" id="CHEBI:29035"/>
    </ligand>
</feature>
<dbReference type="Gene3D" id="2.60.120.10">
    <property type="entry name" value="Jelly Rolls"/>
    <property type="match status" value="1"/>
</dbReference>
<evidence type="ECO:0000256" key="6">
    <source>
        <dbReference type="ARBA" id="ARBA00023157"/>
    </source>
</evidence>
<dbReference type="PANTHER" id="PTHR31238">
    <property type="entry name" value="GERMIN-LIKE PROTEIN SUBFAMILY 3 MEMBER 3"/>
    <property type="match status" value="1"/>
</dbReference>
<feature type="transmembrane region" description="Helical" evidence="13">
    <location>
        <begin position="12"/>
        <end position="33"/>
    </location>
</feature>
<keyword evidence="7" id="KW-0325">Glycoprotein</keyword>
<evidence type="ECO:0000256" key="4">
    <source>
        <dbReference type="ARBA" id="ARBA00022525"/>
    </source>
</evidence>
<keyword evidence="8 9" id="KW-0464">Manganese</keyword>
<feature type="binding site" evidence="10">
    <location>
        <position position="128"/>
    </location>
    <ligand>
        <name>Mn(2+)</name>
        <dbReference type="ChEBI" id="CHEBI:29035"/>
    </ligand>
</feature>
<gene>
    <name evidence="15" type="ORF">G2W53_009003</name>
</gene>
<comment type="subcellular location">
    <subcellularLocation>
        <location evidence="1 12">Secreted</location>
        <location evidence="1 12">Extracellular space</location>
        <location evidence="1 12">Apoplast</location>
    </subcellularLocation>
</comment>
<accession>A0A834WX71</accession>
<evidence type="ECO:0000256" key="8">
    <source>
        <dbReference type="ARBA" id="ARBA00023211"/>
    </source>
</evidence>
<feature type="binding site" evidence="9">
    <location>
        <position position="123"/>
    </location>
    <ligand>
        <name>oxalate</name>
        <dbReference type="ChEBI" id="CHEBI:30623"/>
    </ligand>
</feature>
<feature type="binding site" evidence="10">
    <location>
        <position position="167"/>
    </location>
    <ligand>
        <name>Mn(2+)</name>
        <dbReference type="ChEBI" id="CHEBI:29035"/>
    </ligand>
</feature>
<proteinExistence type="inferred from homology"/>
<evidence type="ECO:0000256" key="11">
    <source>
        <dbReference type="PIRSR" id="PIRSR601929-3"/>
    </source>
</evidence>
<comment type="similarity">
    <text evidence="2 12">Belongs to the germin family.</text>
</comment>
<dbReference type="InterPro" id="IPR014710">
    <property type="entry name" value="RmlC-like_jellyroll"/>
</dbReference>
<evidence type="ECO:0000256" key="12">
    <source>
        <dbReference type="RuleBase" id="RU366015"/>
    </source>
</evidence>
<evidence type="ECO:0000259" key="14">
    <source>
        <dbReference type="SMART" id="SM00835"/>
    </source>
</evidence>
<evidence type="ECO:0000256" key="9">
    <source>
        <dbReference type="PIRSR" id="PIRSR601929-1"/>
    </source>
</evidence>
<keyword evidence="13" id="KW-1133">Transmembrane helix</keyword>
<feature type="binding site" evidence="9">
    <location>
        <position position="128"/>
    </location>
    <ligand>
        <name>oxalate</name>
        <dbReference type="ChEBI" id="CHEBI:30623"/>
    </ligand>
</feature>
<dbReference type="Pfam" id="PF00190">
    <property type="entry name" value="Cupin_1"/>
    <property type="match status" value="1"/>
</dbReference>
<name>A0A834WX71_9FABA</name>
<comment type="caution">
    <text evidence="15">The sequence shown here is derived from an EMBL/GenBank/DDBJ whole genome shotgun (WGS) entry which is preliminary data.</text>
</comment>
<evidence type="ECO:0000256" key="10">
    <source>
        <dbReference type="PIRSR" id="PIRSR601929-2"/>
    </source>
</evidence>
<keyword evidence="6 11" id="KW-1015">Disulfide bond</keyword>
<dbReference type="InterPro" id="IPR006045">
    <property type="entry name" value="Cupin_1"/>
</dbReference>
<dbReference type="AlphaFoldDB" id="A0A834WX71"/>
<organism evidence="15 16">
    <name type="scientific">Senna tora</name>
    <dbReference type="NCBI Taxonomy" id="362788"/>
    <lineage>
        <taxon>Eukaryota</taxon>
        <taxon>Viridiplantae</taxon>
        <taxon>Streptophyta</taxon>
        <taxon>Embryophyta</taxon>
        <taxon>Tracheophyta</taxon>
        <taxon>Spermatophyta</taxon>
        <taxon>Magnoliopsida</taxon>
        <taxon>eudicotyledons</taxon>
        <taxon>Gunneridae</taxon>
        <taxon>Pentapetalae</taxon>
        <taxon>rosids</taxon>
        <taxon>fabids</taxon>
        <taxon>Fabales</taxon>
        <taxon>Fabaceae</taxon>
        <taxon>Caesalpinioideae</taxon>
        <taxon>Cassia clade</taxon>
        <taxon>Senna</taxon>
    </lineage>
</organism>
<dbReference type="GO" id="GO:0030145">
    <property type="term" value="F:manganese ion binding"/>
    <property type="evidence" value="ECO:0007669"/>
    <property type="project" value="UniProtKB-UniRule"/>
</dbReference>
<dbReference type="Proteomes" id="UP000634136">
    <property type="component" value="Unassembled WGS sequence"/>
</dbReference>
<evidence type="ECO:0000256" key="2">
    <source>
        <dbReference type="ARBA" id="ARBA00007456"/>
    </source>
</evidence>
<keyword evidence="5 9" id="KW-0479">Metal-binding</keyword>
<keyword evidence="4 12" id="KW-0964">Secreted</keyword>
<evidence type="ECO:0000256" key="13">
    <source>
        <dbReference type="SAM" id="Phobius"/>
    </source>
</evidence>
<evidence type="ECO:0000313" key="15">
    <source>
        <dbReference type="EMBL" id="KAF7834144.1"/>
    </source>
</evidence>
<dbReference type="CDD" id="cd02241">
    <property type="entry name" value="cupin_OxOx"/>
    <property type="match status" value="1"/>
</dbReference>
<reference evidence="15" key="1">
    <citation type="submission" date="2020-09" db="EMBL/GenBank/DDBJ databases">
        <title>Genome-Enabled Discovery of Anthraquinone Biosynthesis in Senna tora.</title>
        <authorList>
            <person name="Kang S.-H."/>
            <person name="Pandey R.P."/>
            <person name="Lee C.-M."/>
            <person name="Sim J.-S."/>
            <person name="Jeong J.-T."/>
            <person name="Choi B.-S."/>
            <person name="Jung M."/>
            <person name="Ginzburg D."/>
            <person name="Zhao K."/>
            <person name="Won S.Y."/>
            <person name="Oh T.-J."/>
            <person name="Yu Y."/>
            <person name="Kim N.-H."/>
            <person name="Lee O.R."/>
            <person name="Lee T.-H."/>
            <person name="Bashyal P."/>
            <person name="Kim T.-S."/>
            <person name="Lee W.-H."/>
            <person name="Kawkins C."/>
            <person name="Kim C.-K."/>
            <person name="Kim J.S."/>
            <person name="Ahn B.O."/>
            <person name="Rhee S.Y."/>
            <person name="Sohng J.K."/>
        </authorList>
    </citation>
    <scope>NUCLEOTIDE SEQUENCE</scope>
    <source>
        <tissue evidence="15">Leaf</tissue>
    </source>
</reference>
<keyword evidence="13" id="KW-0472">Membrane</keyword>
<sequence length="234" mass="25723">MVPKWKVEMDSFAPPHFLIFFFVVFTSINVFLVDCENLQDTCPTATTETQTTFFNGLPCKKPTDIAAHDFKNQDLTNAGSTINIYRSSMKIVTAVEFPGLNTLAISTGRTDIGVDGRVPLHYHPRATEMIYVTKGVVLAGFLDTQNQLFQTFLNVGDVFVIPKGLFHFCLNRGAEVATFLSVFNSQSPGLGSVTSSPSETTIDSLHKLIPLSASQVHDITNTNFTFPALDSIFS</sequence>
<evidence type="ECO:0000256" key="7">
    <source>
        <dbReference type="ARBA" id="ARBA00023180"/>
    </source>
</evidence>
<dbReference type="InterPro" id="IPR011051">
    <property type="entry name" value="RmlC_Cupin_sf"/>
</dbReference>
<evidence type="ECO:0000256" key="3">
    <source>
        <dbReference type="ARBA" id="ARBA00022523"/>
    </source>
</evidence>
<dbReference type="InterPro" id="IPR001929">
    <property type="entry name" value="Germin"/>
</dbReference>
<feature type="binding site" evidence="10">
    <location>
        <position position="123"/>
    </location>
    <ligand>
        <name>Mn(2+)</name>
        <dbReference type="ChEBI" id="CHEBI:29035"/>
    </ligand>
</feature>
<dbReference type="OrthoDB" id="1921208at2759"/>
<dbReference type="GO" id="GO:0048046">
    <property type="term" value="C:apoplast"/>
    <property type="evidence" value="ECO:0007669"/>
    <property type="project" value="UniProtKB-SubCell"/>
</dbReference>
<evidence type="ECO:0000313" key="16">
    <source>
        <dbReference type="Proteomes" id="UP000634136"/>
    </source>
</evidence>
<keyword evidence="13" id="KW-0812">Transmembrane</keyword>
<feature type="disulfide bond" evidence="11">
    <location>
        <begin position="42"/>
        <end position="59"/>
    </location>
</feature>